<feature type="non-terminal residue" evidence="12">
    <location>
        <position position="92"/>
    </location>
</feature>
<dbReference type="PANTHER" id="PTHR43553">
    <property type="entry name" value="HEAVY METAL TRANSPORTER"/>
    <property type="match status" value="1"/>
</dbReference>
<dbReference type="Pfam" id="PF00005">
    <property type="entry name" value="ABC_tran"/>
    <property type="match status" value="1"/>
</dbReference>
<keyword evidence="9" id="KW-0472">Membrane</keyword>
<evidence type="ECO:0000313" key="12">
    <source>
        <dbReference type="EMBL" id="MBD4338544.1"/>
    </source>
</evidence>
<dbReference type="SUPFAM" id="SSF52540">
    <property type="entry name" value="P-loop containing nucleoside triphosphate hydrolases"/>
    <property type="match status" value="1"/>
</dbReference>
<dbReference type="EMBL" id="JAABFR010001614">
    <property type="protein sequence ID" value="MBD4338544.1"/>
    <property type="molecule type" value="Genomic_DNA"/>
</dbReference>
<dbReference type="GO" id="GO:0005524">
    <property type="term" value="F:ATP binding"/>
    <property type="evidence" value="ECO:0007669"/>
    <property type="project" value="UniProtKB-KW"/>
</dbReference>
<evidence type="ECO:0000313" key="13">
    <source>
        <dbReference type="Proteomes" id="UP000653002"/>
    </source>
</evidence>
<evidence type="ECO:0000256" key="5">
    <source>
        <dbReference type="ARBA" id="ARBA00022737"/>
    </source>
</evidence>
<organism evidence="12 13">
    <name type="scientific">Xanthomonas citri pv. citri</name>
    <dbReference type="NCBI Taxonomy" id="611301"/>
    <lineage>
        <taxon>Bacteria</taxon>
        <taxon>Pseudomonadati</taxon>
        <taxon>Pseudomonadota</taxon>
        <taxon>Gammaproteobacteria</taxon>
        <taxon>Lysobacterales</taxon>
        <taxon>Lysobacteraceae</taxon>
        <taxon>Xanthomonas</taxon>
    </lineage>
</organism>
<comment type="similarity">
    <text evidence="2">Belongs to the ABC transporter superfamily.</text>
</comment>
<dbReference type="Gene3D" id="3.40.50.300">
    <property type="entry name" value="P-loop containing nucleotide triphosphate hydrolases"/>
    <property type="match status" value="1"/>
</dbReference>
<evidence type="ECO:0000256" key="10">
    <source>
        <dbReference type="ARBA" id="ARBA00025157"/>
    </source>
</evidence>
<comment type="subcellular location">
    <subcellularLocation>
        <location evidence="1">Cell membrane</location>
        <topology evidence="1">Peripheral membrane protein</topology>
    </subcellularLocation>
</comment>
<dbReference type="GO" id="GO:0043190">
    <property type="term" value="C:ATP-binding cassette (ABC) transporter complex"/>
    <property type="evidence" value="ECO:0007669"/>
    <property type="project" value="TreeGrafter"/>
</dbReference>
<evidence type="ECO:0000256" key="6">
    <source>
        <dbReference type="ARBA" id="ARBA00022741"/>
    </source>
</evidence>
<gene>
    <name evidence="12" type="ORF">GUH15_21310</name>
</gene>
<evidence type="ECO:0000256" key="2">
    <source>
        <dbReference type="ARBA" id="ARBA00005417"/>
    </source>
</evidence>
<reference evidence="12" key="1">
    <citation type="submission" date="2020-01" db="EMBL/GenBank/DDBJ databases">
        <authorList>
            <person name="Richard D."/>
        </authorList>
    </citation>
    <scope>NUCLEOTIDE SEQUENCE</scope>
    <source>
        <strain evidence="12">JP541</strain>
    </source>
</reference>
<comment type="function">
    <text evidence="10">Probably part of an ABC transporter complex. Responsible for energy coupling to the transport system.</text>
</comment>
<feature type="non-terminal residue" evidence="12">
    <location>
        <position position="1"/>
    </location>
</feature>
<proteinExistence type="inferred from homology"/>
<dbReference type="InterPro" id="IPR003439">
    <property type="entry name" value="ABC_transporter-like_ATP-bd"/>
</dbReference>
<accession>A0A8I0L5D4</accession>
<keyword evidence="5" id="KW-0677">Repeat</keyword>
<evidence type="ECO:0000256" key="4">
    <source>
        <dbReference type="ARBA" id="ARBA00022475"/>
    </source>
</evidence>
<evidence type="ECO:0000256" key="1">
    <source>
        <dbReference type="ARBA" id="ARBA00004202"/>
    </source>
</evidence>
<evidence type="ECO:0000259" key="11">
    <source>
        <dbReference type="Pfam" id="PF00005"/>
    </source>
</evidence>
<dbReference type="InterPro" id="IPR027417">
    <property type="entry name" value="P-loop_NTPase"/>
</dbReference>
<evidence type="ECO:0000256" key="9">
    <source>
        <dbReference type="ARBA" id="ARBA00023136"/>
    </source>
</evidence>
<keyword evidence="4" id="KW-1003">Cell membrane</keyword>
<evidence type="ECO:0000256" key="8">
    <source>
        <dbReference type="ARBA" id="ARBA00022967"/>
    </source>
</evidence>
<dbReference type="GO" id="GO:0042626">
    <property type="term" value="F:ATPase-coupled transmembrane transporter activity"/>
    <property type="evidence" value="ECO:0007669"/>
    <property type="project" value="TreeGrafter"/>
</dbReference>
<sequence length="92" mass="9712">TPSLRDCTFSVKPGELILLTGESGCDKTTIIKLVNGLLQHTGGGTLAGTVMVGGQDVAQTPLWELARTVGSVFQNPKSQFFNLDTTSEVLFG</sequence>
<feature type="domain" description="ABC transporter" evidence="11">
    <location>
        <begin position="4"/>
        <end position="80"/>
    </location>
</feature>
<comment type="caution">
    <text evidence="12">The sequence shown here is derived from an EMBL/GenBank/DDBJ whole genome shotgun (WGS) entry which is preliminary data.</text>
</comment>
<name>A0A8I0L5D4_XANCI</name>
<dbReference type="AlphaFoldDB" id="A0A8I0L5D4"/>
<keyword evidence="3" id="KW-0813">Transport</keyword>
<dbReference type="PANTHER" id="PTHR43553:SF23">
    <property type="entry name" value="ABC TRANSPORTER ATP-BINDING COMPONENT"/>
    <property type="match status" value="1"/>
</dbReference>
<dbReference type="Proteomes" id="UP000653002">
    <property type="component" value="Unassembled WGS sequence"/>
</dbReference>
<evidence type="ECO:0000256" key="3">
    <source>
        <dbReference type="ARBA" id="ARBA00022448"/>
    </source>
</evidence>
<keyword evidence="8" id="KW-1278">Translocase</keyword>
<keyword evidence="7 12" id="KW-0067">ATP-binding</keyword>
<dbReference type="InterPro" id="IPR050095">
    <property type="entry name" value="ECF_ABC_transporter_ATP-bd"/>
</dbReference>
<dbReference type="GO" id="GO:0016887">
    <property type="term" value="F:ATP hydrolysis activity"/>
    <property type="evidence" value="ECO:0007669"/>
    <property type="project" value="InterPro"/>
</dbReference>
<evidence type="ECO:0000256" key="7">
    <source>
        <dbReference type="ARBA" id="ARBA00022840"/>
    </source>
</evidence>
<protein>
    <submittedName>
        <fullName evidence="12">ATP-binding cassette domain-containing protein</fullName>
    </submittedName>
</protein>
<keyword evidence="6" id="KW-0547">Nucleotide-binding</keyword>